<evidence type="ECO:0000259" key="1">
    <source>
        <dbReference type="Pfam" id="PF12146"/>
    </source>
</evidence>
<dbReference type="Pfam" id="PF12146">
    <property type="entry name" value="Hydrolase_4"/>
    <property type="match status" value="1"/>
</dbReference>
<feature type="domain" description="Serine aminopeptidase S33" evidence="1">
    <location>
        <begin position="23"/>
        <end position="249"/>
    </location>
</feature>
<dbReference type="SUPFAM" id="SSF53474">
    <property type="entry name" value="alpha/beta-Hydrolases"/>
    <property type="match status" value="1"/>
</dbReference>
<reference evidence="2 3" key="1">
    <citation type="submission" date="2016-11" db="EMBL/GenBank/DDBJ databases">
        <authorList>
            <person name="Jaros S."/>
            <person name="Januszkiewicz K."/>
            <person name="Wedrychowicz H."/>
        </authorList>
    </citation>
    <scope>NUCLEOTIDE SEQUENCE [LARGE SCALE GENOMIC DNA]</scope>
    <source>
        <strain evidence="2 3">DSM 14828</strain>
    </source>
</reference>
<dbReference type="Proteomes" id="UP000184251">
    <property type="component" value="Unassembled WGS sequence"/>
</dbReference>
<dbReference type="InterPro" id="IPR051044">
    <property type="entry name" value="MAG_DAG_Lipase"/>
</dbReference>
<name>A0A1M4YJ86_9FIRM</name>
<dbReference type="PRINTS" id="PR00111">
    <property type="entry name" value="ABHYDROLASE"/>
</dbReference>
<sequence>MESKIISSYDGTKLFLKKEVPVNPKAIVLIVHGLCEHQGRYNYLTQKLNEKGFGVYRFDHRGHGKSEGPKVYYDDYTQIFEDVNVVVELIKNENPHLAVFLIGHSMGGYAGALYGSNYPYKIDGYILSGALTRNNANIGAELDRDLDPKTYFPNELGPGICSNPKVVEAYVKDPLVEKEISAGLFYSLFNGLDWLKENGHRFLDPVIILHGGNDGLVSNKDSRDFYGDIASEDKTLKIYAKLYHEIFNEYSRDEVIGDVLFWLEKQLDPRHMAISYATSDDSMIADMGI</sequence>
<dbReference type="OrthoDB" id="9806902at2"/>
<evidence type="ECO:0000313" key="3">
    <source>
        <dbReference type="Proteomes" id="UP000184251"/>
    </source>
</evidence>
<dbReference type="RefSeq" id="WP_073271179.1">
    <property type="nucleotide sequence ID" value="NZ_FQTU01000013.1"/>
</dbReference>
<dbReference type="InterPro" id="IPR022742">
    <property type="entry name" value="Hydrolase_4"/>
</dbReference>
<proteinExistence type="predicted"/>
<dbReference type="PANTHER" id="PTHR11614">
    <property type="entry name" value="PHOSPHOLIPASE-RELATED"/>
    <property type="match status" value="1"/>
</dbReference>
<dbReference type="Gene3D" id="3.40.50.1820">
    <property type="entry name" value="alpha/beta hydrolase"/>
    <property type="match status" value="1"/>
</dbReference>
<gene>
    <name evidence="2" type="ORF">SAMN02746064_01781</name>
</gene>
<dbReference type="STRING" id="1120975.SAMN02746064_01781"/>
<protein>
    <submittedName>
        <fullName evidence="2">Lysophospholipase</fullName>
    </submittedName>
</protein>
<accession>A0A1M4YJ86</accession>
<organism evidence="2 3">
    <name type="scientific">Alkalibacter saccharofermentans DSM 14828</name>
    <dbReference type="NCBI Taxonomy" id="1120975"/>
    <lineage>
        <taxon>Bacteria</taxon>
        <taxon>Bacillati</taxon>
        <taxon>Bacillota</taxon>
        <taxon>Clostridia</taxon>
        <taxon>Eubacteriales</taxon>
        <taxon>Eubacteriaceae</taxon>
        <taxon>Alkalibacter</taxon>
    </lineage>
</organism>
<dbReference type="AlphaFoldDB" id="A0A1M4YJ86"/>
<evidence type="ECO:0000313" key="2">
    <source>
        <dbReference type="EMBL" id="SHF05915.1"/>
    </source>
</evidence>
<keyword evidence="3" id="KW-1185">Reference proteome</keyword>
<dbReference type="InterPro" id="IPR029058">
    <property type="entry name" value="AB_hydrolase_fold"/>
</dbReference>
<dbReference type="InterPro" id="IPR000073">
    <property type="entry name" value="AB_hydrolase_1"/>
</dbReference>
<dbReference type="EMBL" id="FQTU01000013">
    <property type="protein sequence ID" value="SHF05915.1"/>
    <property type="molecule type" value="Genomic_DNA"/>
</dbReference>